<dbReference type="InterPro" id="IPR012336">
    <property type="entry name" value="Thioredoxin-like_fold"/>
</dbReference>
<sequence length="207" mass="22133">MNPDILLPTRRSIIAVGAGALITACAPQAAEADDMVLGRQDAPVTLIEYASSTCGPCARFAIEVLPELRRRYMDTGQVKLIYREFITGPANLSAAGVLLARCAGSQRYFEVIDALMHGQSEWTGGQSPRAHLVRVAGRFGIDEARLKACIADPDAMAALERRVRRAQDAGVTGTPTLFVQGRRVDGPLTLDSVVIAIDTALSQSSKP</sequence>
<dbReference type="Gene3D" id="3.40.30.10">
    <property type="entry name" value="Glutaredoxin"/>
    <property type="match status" value="1"/>
</dbReference>
<accession>A0A258FVN3</accession>
<evidence type="ECO:0000313" key="5">
    <source>
        <dbReference type="Proteomes" id="UP000215595"/>
    </source>
</evidence>
<dbReference type="AlphaFoldDB" id="A0A258FVN3"/>
<comment type="caution">
    <text evidence="4">The sequence shown here is derived from an EMBL/GenBank/DDBJ whole genome shotgun (WGS) entry which is preliminary data.</text>
</comment>
<dbReference type="SUPFAM" id="SSF52833">
    <property type="entry name" value="Thioredoxin-like"/>
    <property type="match status" value="1"/>
</dbReference>
<comment type="similarity">
    <text evidence="2">Belongs to the thioredoxin family. DsbA subfamily.</text>
</comment>
<dbReference type="PANTHER" id="PTHR13887:SF56">
    <property type="entry name" value="THIOREDOXIN-LIKE REDUCTASE RV2466C"/>
    <property type="match status" value="1"/>
</dbReference>
<dbReference type="EMBL" id="NCEB01000001">
    <property type="protein sequence ID" value="OYX36179.1"/>
    <property type="molecule type" value="Genomic_DNA"/>
</dbReference>
<organism evidence="4 5">
    <name type="scientific">Brevundimonas subvibrioides</name>
    <dbReference type="NCBI Taxonomy" id="74313"/>
    <lineage>
        <taxon>Bacteria</taxon>
        <taxon>Pseudomonadati</taxon>
        <taxon>Pseudomonadota</taxon>
        <taxon>Alphaproteobacteria</taxon>
        <taxon>Caulobacterales</taxon>
        <taxon>Caulobacteraceae</taxon>
        <taxon>Brevundimonas</taxon>
    </lineage>
</organism>
<evidence type="ECO:0000259" key="3">
    <source>
        <dbReference type="PROSITE" id="PS51352"/>
    </source>
</evidence>
<evidence type="ECO:0000256" key="2">
    <source>
        <dbReference type="ARBA" id="ARBA00005791"/>
    </source>
</evidence>
<evidence type="ECO:0000313" key="4">
    <source>
        <dbReference type="EMBL" id="OYX36179.1"/>
    </source>
</evidence>
<name>A0A258FVN3_9CAUL</name>
<gene>
    <name evidence="4" type="ORF">B7Z01_00590</name>
</gene>
<dbReference type="PANTHER" id="PTHR13887">
    <property type="entry name" value="GLUTATHIONE S-TRANSFERASE KAPPA"/>
    <property type="match status" value="1"/>
</dbReference>
<evidence type="ECO:0000256" key="1">
    <source>
        <dbReference type="ARBA" id="ARBA00003565"/>
    </source>
</evidence>
<dbReference type="InterPro" id="IPR013766">
    <property type="entry name" value="Thioredoxin_domain"/>
</dbReference>
<protein>
    <recommendedName>
        <fullName evidence="3">Thioredoxin domain-containing protein</fullName>
    </recommendedName>
</protein>
<feature type="domain" description="Thioredoxin" evidence="3">
    <location>
        <begin position="20"/>
        <end position="202"/>
    </location>
</feature>
<reference evidence="4 5" key="1">
    <citation type="submission" date="2017-03" db="EMBL/GenBank/DDBJ databases">
        <title>Lifting the veil on microbial sulfur biogeochemistry in mining wastewaters.</title>
        <authorList>
            <person name="Kantor R.S."/>
            <person name="Colenbrander Nelson T."/>
            <person name="Marshall S."/>
            <person name="Bennett D."/>
            <person name="Apte S."/>
            <person name="Camacho D."/>
            <person name="Thomas B.C."/>
            <person name="Warren L.A."/>
            <person name="Banfield J.F."/>
        </authorList>
    </citation>
    <scope>NUCLEOTIDE SEQUENCE [LARGE SCALE GENOMIC DNA]</scope>
    <source>
        <strain evidence="4">32-69-9</strain>
    </source>
</reference>
<proteinExistence type="inferred from homology"/>
<dbReference type="Proteomes" id="UP000215595">
    <property type="component" value="Unassembled WGS sequence"/>
</dbReference>
<dbReference type="InterPro" id="IPR036249">
    <property type="entry name" value="Thioredoxin-like_sf"/>
</dbReference>
<dbReference type="Pfam" id="PF13462">
    <property type="entry name" value="Thioredoxin_4"/>
    <property type="match status" value="1"/>
</dbReference>
<dbReference type="PROSITE" id="PS51352">
    <property type="entry name" value="THIOREDOXIN_2"/>
    <property type="match status" value="1"/>
</dbReference>
<comment type="function">
    <text evidence="1">May be required for disulfide bond formation in some proteins.</text>
</comment>